<evidence type="ECO:0000313" key="5">
    <source>
        <dbReference type="EMBL" id="KAL1263518.1"/>
    </source>
</evidence>
<dbReference type="Pfam" id="PF12012">
    <property type="entry name" value="DUF3504"/>
    <property type="match status" value="1"/>
</dbReference>
<dbReference type="PANTHER" id="PTHR21446:SF12">
    <property type="entry name" value="POTASSIUM CHANNEL TETRAMERIZATION DOMAIN CONTAINING 1"/>
    <property type="match status" value="1"/>
</dbReference>
<gene>
    <name evidence="5" type="ORF">QQF64_006257</name>
</gene>
<dbReference type="InterPro" id="IPR021893">
    <property type="entry name" value="ZMYM2-like_C"/>
</dbReference>
<organism evidence="5 6">
    <name type="scientific">Cirrhinus molitorella</name>
    <name type="common">mud carp</name>
    <dbReference type="NCBI Taxonomy" id="172907"/>
    <lineage>
        <taxon>Eukaryota</taxon>
        <taxon>Metazoa</taxon>
        <taxon>Chordata</taxon>
        <taxon>Craniata</taxon>
        <taxon>Vertebrata</taxon>
        <taxon>Euteleostomi</taxon>
        <taxon>Actinopterygii</taxon>
        <taxon>Neopterygii</taxon>
        <taxon>Teleostei</taxon>
        <taxon>Ostariophysi</taxon>
        <taxon>Cypriniformes</taxon>
        <taxon>Cyprinidae</taxon>
        <taxon>Labeoninae</taxon>
        <taxon>Labeonini</taxon>
        <taxon>Cirrhinus</taxon>
    </lineage>
</organism>
<evidence type="ECO:0000313" key="6">
    <source>
        <dbReference type="Proteomes" id="UP001558613"/>
    </source>
</evidence>
<keyword evidence="6" id="KW-1185">Reference proteome</keyword>
<evidence type="ECO:0000256" key="2">
    <source>
        <dbReference type="ARBA" id="ARBA00022553"/>
    </source>
</evidence>
<keyword evidence="3" id="KW-0832">Ubl conjugation</keyword>
<dbReference type="InterPro" id="IPR052787">
    <property type="entry name" value="MAVS"/>
</dbReference>
<proteinExistence type="predicted"/>
<evidence type="ECO:0000256" key="3">
    <source>
        <dbReference type="ARBA" id="ARBA00022843"/>
    </source>
</evidence>
<feature type="domain" description="ZMYM2-like/QRICH1 C-terminal" evidence="4">
    <location>
        <begin position="8"/>
        <end position="63"/>
    </location>
</feature>
<dbReference type="Proteomes" id="UP001558613">
    <property type="component" value="Unassembled WGS sequence"/>
</dbReference>
<sequence length="86" mass="9769">MFEEPGNPMCPVSSLEKYLSKLPPDAKALYLHPKRRFDANDKIWYSTVPLGINQLSQMLPRMCKEAGTRSSYTNHSIRATAIQKTV</sequence>
<reference evidence="5 6" key="1">
    <citation type="submission" date="2023-09" db="EMBL/GenBank/DDBJ databases">
        <authorList>
            <person name="Wang M."/>
        </authorList>
    </citation>
    <scope>NUCLEOTIDE SEQUENCE [LARGE SCALE GENOMIC DNA]</scope>
    <source>
        <strain evidence="5">GT-2023</strain>
        <tissue evidence="5">Liver</tissue>
    </source>
</reference>
<name>A0ABR3MEK7_9TELE</name>
<dbReference type="PANTHER" id="PTHR21446">
    <property type="entry name" value="DUF3504 DOMAIN-CONTAINING PROTEIN"/>
    <property type="match status" value="1"/>
</dbReference>
<dbReference type="EMBL" id="JAYMGO010000013">
    <property type="protein sequence ID" value="KAL1263518.1"/>
    <property type="molecule type" value="Genomic_DNA"/>
</dbReference>
<comment type="caution">
    <text evidence="5">The sequence shown here is derived from an EMBL/GenBank/DDBJ whole genome shotgun (WGS) entry which is preliminary data.</text>
</comment>
<accession>A0ABR3MEK7</accession>
<evidence type="ECO:0000256" key="1">
    <source>
        <dbReference type="ARBA" id="ARBA00022499"/>
    </source>
</evidence>
<evidence type="ECO:0000259" key="4">
    <source>
        <dbReference type="Pfam" id="PF12012"/>
    </source>
</evidence>
<protein>
    <recommendedName>
        <fullName evidence="4">ZMYM2-like/QRICH1 C-terminal domain-containing protein</fullName>
    </recommendedName>
</protein>
<keyword evidence="1" id="KW-1017">Isopeptide bond</keyword>
<keyword evidence="2" id="KW-0597">Phosphoprotein</keyword>